<evidence type="ECO:0000256" key="1">
    <source>
        <dbReference type="SAM" id="Phobius"/>
    </source>
</evidence>
<feature type="transmembrane region" description="Helical" evidence="1">
    <location>
        <begin position="64"/>
        <end position="85"/>
    </location>
</feature>
<dbReference type="AlphaFoldDB" id="A0A1I0EIG8"/>
<keyword evidence="1" id="KW-0812">Transmembrane</keyword>
<dbReference type="RefSeq" id="WP_093321398.1">
    <property type="nucleotide sequence ID" value="NZ_FOHV01000026.1"/>
</dbReference>
<feature type="transmembrane region" description="Helical" evidence="1">
    <location>
        <begin position="38"/>
        <end position="58"/>
    </location>
</feature>
<evidence type="ECO:0000313" key="2">
    <source>
        <dbReference type="EMBL" id="SET44237.1"/>
    </source>
</evidence>
<accession>A0A1I0EIG8</accession>
<evidence type="ECO:0008006" key="4">
    <source>
        <dbReference type="Google" id="ProtNLM"/>
    </source>
</evidence>
<name>A0A1I0EIG8_9GAMM</name>
<organism evidence="2 3">
    <name type="scientific">Thorsellia anophelis DSM 18579</name>
    <dbReference type="NCBI Taxonomy" id="1123402"/>
    <lineage>
        <taxon>Bacteria</taxon>
        <taxon>Pseudomonadati</taxon>
        <taxon>Pseudomonadota</taxon>
        <taxon>Gammaproteobacteria</taxon>
        <taxon>Enterobacterales</taxon>
        <taxon>Thorselliaceae</taxon>
        <taxon>Thorsellia</taxon>
    </lineage>
</organism>
<keyword evidence="3" id="KW-1185">Reference proteome</keyword>
<reference evidence="3" key="1">
    <citation type="submission" date="2016-10" db="EMBL/GenBank/DDBJ databases">
        <authorList>
            <person name="Varghese N."/>
            <person name="Submissions S."/>
        </authorList>
    </citation>
    <scope>NUCLEOTIDE SEQUENCE [LARGE SCALE GENOMIC DNA]</scope>
    <source>
        <strain evidence="3">DSM 18579</strain>
    </source>
</reference>
<protein>
    <recommendedName>
        <fullName evidence="4">PH domain-containing protein</fullName>
    </recommendedName>
</protein>
<dbReference type="Proteomes" id="UP000242642">
    <property type="component" value="Unassembled WGS sequence"/>
</dbReference>
<dbReference type="EMBL" id="FOHV01000026">
    <property type="protein sequence ID" value="SET44237.1"/>
    <property type="molecule type" value="Genomic_DNA"/>
</dbReference>
<keyword evidence="1" id="KW-0472">Membrane</keyword>
<proteinExistence type="predicted"/>
<keyword evidence="1" id="KW-1133">Transmembrane helix</keyword>
<gene>
    <name evidence="2" type="ORF">SAMN02583745_02376</name>
</gene>
<evidence type="ECO:0000313" key="3">
    <source>
        <dbReference type="Proteomes" id="UP000242642"/>
    </source>
</evidence>
<sequence length="200" mass="22956">MNNSLSPQESYQLEALQMRAKQPTAKIDFIPDHGAYSLLYLAVIFSGMTGLFIFAYPLDTYSMITNTLILIGLLSITIVLAFFAYQGIFNKTKPIMTLSEEGIFVRNMKRALPLEYIGDINLTVITIKGNELWRFDFQLLPGWPDLGLKFSPFIESKYKRGKRFYSLKTAELKGYTIESVRELVIEYREIVIARQALSKR</sequence>